<comment type="caution">
    <text evidence="13">The sequence shown here is derived from an EMBL/GenBank/DDBJ whole genome shotgun (WGS) entry which is preliminary data.</text>
</comment>
<comment type="similarity">
    <text evidence="8 9">Belongs to the TonB-dependent receptor family.</text>
</comment>
<dbReference type="Proteomes" id="UP001361239">
    <property type="component" value="Unassembled WGS sequence"/>
</dbReference>
<protein>
    <submittedName>
        <fullName evidence="13">TonB-dependent receptor</fullName>
    </submittedName>
</protein>
<dbReference type="PANTHER" id="PTHR47234">
    <property type="match status" value="1"/>
</dbReference>
<dbReference type="PROSITE" id="PS52016">
    <property type="entry name" value="TONB_DEPENDENT_REC_3"/>
    <property type="match status" value="1"/>
</dbReference>
<feature type="region of interest" description="Disordered" evidence="10">
    <location>
        <begin position="8"/>
        <end position="31"/>
    </location>
</feature>
<evidence type="ECO:0000259" key="11">
    <source>
        <dbReference type="Pfam" id="PF00593"/>
    </source>
</evidence>
<dbReference type="InterPro" id="IPR036942">
    <property type="entry name" value="Beta-barrel_TonB_sf"/>
</dbReference>
<evidence type="ECO:0000313" key="14">
    <source>
        <dbReference type="Proteomes" id="UP001361239"/>
    </source>
</evidence>
<evidence type="ECO:0000256" key="6">
    <source>
        <dbReference type="ARBA" id="ARBA00023136"/>
    </source>
</evidence>
<comment type="subcellular location">
    <subcellularLocation>
        <location evidence="1 8">Cell outer membrane</location>
        <topology evidence="1 8">Multi-pass membrane protein</topology>
    </subcellularLocation>
</comment>
<evidence type="ECO:0000256" key="3">
    <source>
        <dbReference type="ARBA" id="ARBA00022452"/>
    </source>
</evidence>
<evidence type="ECO:0000256" key="4">
    <source>
        <dbReference type="ARBA" id="ARBA00022692"/>
    </source>
</evidence>
<feature type="domain" description="TonB-dependent receptor plug" evidence="12">
    <location>
        <begin position="46"/>
        <end position="165"/>
    </location>
</feature>
<evidence type="ECO:0000313" key="13">
    <source>
        <dbReference type="EMBL" id="MEJ5976447.1"/>
    </source>
</evidence>
<evidence type="ECO:0000259" key="12">
    <source>
        <dbReference type="Pfam" id="PF07715"/>
    </source>
</evidence>
<dbReference type="InterPro" id="IPR000531">
    <property type="entry name" value="Beta-barrel_TonB"/>
</dbReference>
<keyword evidence="14" id="KW-1185">Reference proteome</keyword>
<dbReference type="InterPro" id="IPR039426">
    <property type="entry name" value="TonB-dep_rcpt-like"/>
</dbReference>
<evidence type="ECO:0000256" key="9">
    <source>
        <dbReference type="RuleBase" id="RU003357"/>
    </source>
</evidence>
<accession>A0ABU8RUL1</accession>
<evidence type="ECO:0000256" key="10">
    <source>
        <dbReference type="SAM" id="MobiDB-lite"/>
    </source>
</evidence>
<keyword evidence="7 8" id="KW-0998">Cell outer membrane</keyword>
<feature type="domain" description="TonB-dependent receptor-like beta-barrel" evidence="11">
    <location>
        <begin position="347"/>
        <end position="827"/>
    </location>
</feature>
<keyword evidence="5 9" id="KW-0798">TonB box</keyword>
<feature type="compositionally biased region" description="Polar residues" evidence="10">
    <location>
        <begin position="8"/>
        <end position="29"/>
    </location>
</feature>
<organism evidence="13 14">
    <name type="scientific">Novosphingobium anseongense</name>
    <dbReference type="NCBI Taxonomy" id="3133436"/>
    <lineage>
        <taxon>Bacteria</taxon>
        <taxon>Pseudomonadati</taxon>
        <taxon>Pseudomonadota</taxon>
        <taxon>Alphaproteobacteria</taxon>
        <taxon>Sphingomonadales</taxon>
        <taxon>Sphingomonadaceae</taxon>
        <taxon>Novosphingobium</taxon>
    </lineage>
</organism>
<dbReference type="EMBL" id="JBBHJZ010000001">
    <property type="protein sequence ID" value="MEJ5976447.1"/>
    <property type="molecule type" value="Genomic_DNA"/>
</dbReference>
<reference evidence="13 14" key="1">
    <citation type="submission" date="2024-03" db="EMBL/GenBank/DDBJ databases">
        <authorList>
            <person name="Jo J.-H."/>
        </authorList>
    </citation>
    <scope>NUCLEOTIDE SEQUENCE [LARGE SCALE GENOMIC DNA]</scope>
    <source>
        <strain evidence="13 14">PS1R-30</strain>
    </source>
</reference>
<dbReference type="PANTHER" id="PTHR47234:SF3">
    <property type="entry name" value="SECRETIN_TONB SHORT N-TERMINAL DOMAIN-CONTAINING PROTEIN"/>
    <property type="match status" value="1"/>
</dbReference>
<dbReference type="Gene3D" id="2.170.130.10">
    <property type="entry name" value="TonB-dependent receptor, plug domain"/>
    <property type="match status" value="1"/>
</dbReference>
<keyword evidence="2 8" id="KW-0813">Transport</keyword>
<gene>
    <name evidence="13" type="ORF">WG901_07365</name>
</gene>
<dbReference type="Pfam" id="PF00593">
    <property type="entry name" value="TonB_dep_Rec_b-barrel"/>
    <property type="match status" value="1"/>
</dbReference>
<dbReference type="Gene3D" id="2.40.170.20">
    <property type="entry name" value="TonB-dependent receptor, beta-barrel domain"/>
    <property type="match status" value="1"/>
</dbReference>
<dbReference type="SUPFAM" id="SSF56935">
    <property type="entry name" value="Porins"/>
    <property type="match status" value="1"/>
</dbReference>
<evidence type="ECO:0000256" key="8">
    <source>
        <dbReference type="PROSITE-ProRule" id="PRU01360"/>
    </source>
</evidence>
<evidence type="ECO:0000256" key="7">
    <source>
        <dbReference type="ARBA" id="ARBA00023237"/>
    </source>
</evidence>
<evidence type="ECO:0000256" key="2">
    <source>
        <dbReference type="ARBA" id="ARBA00022448"/>
    </source>
</evidence>
<keyword evidence="13" id="KW-0675">Receptor</keyword>
<dbReference type="InterPro" id="IPR037066">
    <property type="entry name" value="Plug_dom_sf"/>
</dbReference>
<sequence>MGSTALAVSQAANAQSGSMEVQTSDTTSGADDIIVTGTREVGTKAADAAAPIQLLSSAALERVGQPNLNQALTQIVPSFTAQTQGTDMASFSLSARLRGVSPNHTLVMVNGKRRHGNSILQVINGAFGGSAAPSIDLIPPDIVQRIEILQDGAAAQYGSDAIAGVINIILKSQDSGITAKGTVGQYYDSEGLQYAISTNFGLPIGSSGFVDVSLFHRWNDFTTIGDGQFQAVNLTGNTVTNVSAAFKPIYDALNARKGTAGINGGQPRSTLNVMFVNAGYDFGDVQFYAFGDVSRRHGKALQGYRQPNRVCVDTANPATCLQRTITDGMVPWIEVISNEFSATGGFRGEVSEWNWDLGFTYAEDKAKILTTHSANASMFTNTFNSARAAYLAANPGASATSAAAIAAGQAGAITPSDFYDGDFKFTQFVGQLDVRREFDVGFSDPLTFAVGGEYRRETYTIGAGDDASRYFEGGQSFPGYALSDAGSLKREAVAVYGNVIFKPVPEWTVDIAGRFEDYSDFGNTAIGKFTTRYDFSDAFALRGTVSTGFRAPSLQESGYSATNVGPTSATIQLAPSSPGSAAAGFGALKPEKSFNLSGGMVFRPIPRFVLTLDGYFIRIKDRIVSSGSITGQDSQPFPTPGIRRTNIINGVTAYELVQNAIRASGKALDPTVLQSGSLSIQTFTNGIDTETWGLELSARYPVETSFGKLDLSLGANYNKTKVTNSRLGALFNLQSEAIIERSSPDFKTVLGALFTSGGFSANARATYYSKTVALVQPNGFSTTVRPVTGDGTPGYYEGVIKPAVIVDLELGYDLTEFLNIAVGANNLFDKKPEIPALVADYNASTAGWLLAGRSPYVNGSGTINAPYTHGPYGTNGGYYYARLTLDF</sequence>
<dbReference type="InterPro" id="IPR012910">
    <property type="entry name" value="Plug_dom"/>
</dbReference>
<evidence type="ECO:0000256" key="5">
    <source>
        <dbReference type="ARBA" id="ARBA00023077"/>
    </source>
</evidence>
<keyword evidence="4 8" id="KW-0812">Transmembrane</keyword>
<evidence type="ECO:0000256" key="1">
    <source>
        <dbReference type="ARBA" id="ARBA00004571"/>
    </source>
</evidence>
<keyword evidence="6 8" id="KW-0472">Membrane</keyword>
<name>A0ABU8RUL1_9SPHN</name>
<proteinExistence type="inferred from homology"/>
<keyword evidence="3 8" id="KW-1134">Transmembrane beta strand</keyword>
<dbReference type="Pfam" id="PF07715">
    <property type="entry name" value="Plug"/>
    <property type="match status" value="1"/>
</dbReference>
<dbReference type="RefSeq" id="WP_339586358.1">
    <property type="nucleotide sequence ID" value="NZ_JBBHJZ010000001.1"/>
</dbReference>